<comment type="caution">
    <text evidence="2">The sequence shown here is derived from an EMBL/GenBank/DDBJ whole genome shotgun (WGS) entry which is preliminary data.</text>
</comment>
<evidence type="ECO:0000313" key="2">
    <source>
        <dbReference type="EMBL" id="KAF0710344.1"/>
    </source>
</evidence>
<dbReference type="Proteomes" id="UP000478052">
    <property type="component" value="Unassembled WGS sequence"/>
</dbReference>
<evidence type="ECO:0000313" key="3">
    <source>
        <dbReference type="Proteomes" id="UP000478052"/>
    </source>
</evidence>
<dbReference type="InterPro" id="IPR006578">
    <property type="entry name" value="MADF-dom"/>
</dbReference>
<dbReference type="InterPro" id="IPR004210">
    <property type="entry name" value="BESS_motif"/>
</dbReference>
<accession>A0A6G0VUQ2</accession>
<keyword evidence="3" id="KW-1185">Reference proteome</keyword>
<dbReference type="AlphaFoldDB" id="A0A6G0VUQ2"/>
<dbReference type="Pfam" id="PF10545">
    <property type="entry name" value="MADF_DNA_bdg"/>
    <property type="match status" value="1"/>
</dbReference>
<feature type="domain" description="MADF" evidence="1">
    <location>
        <begin position="1"/>
        <end position="57"/>
    </location>
</feature>
<reference evidence="2 3" key="1">
    <citation type="submission" date="2019-08" db="EMBL/GenBank/DDBJ databases">
        <title>Whole genome of Aphis craccivora.</title>
        <authorList>
            <person name="Voronova N.V."/>
            <person name="Shulinski R.S."/>
            <person name="Bandarenka Y.V."/>
            <person name="Zhorov D.G."/>
            <person name="Warner D."/>
        </authorList>
    </citation>
    <scope>NUCLEOTIDE SEQUENCE [LARGE SCALE GENOMIC DNA]</scope>
    <source>
        <strain evidence="2">180601</strain>
        <tissue evidence="2">Whole Body</tissue>
    </source>
</reference>
<protein>
    <recommendedName>
        <fullName evidence="1">MADF domain-containing protein</fullName>
    </recommendedName>
</protein>
<dbReference type="PROSITE" id="PS51029">
    <property type="entry name" value="MADF"/>
    <property type="match status" value="1"/>
</dbReference>
<sequence length="361" mass="40697">MILLQYVIIGKICKARWNNIRDNYRKSIKKTTSGQAAKKLKKYKFDDQLQFLKPHLQERETMGNIADVIVDNEDVDIFNENVAVQSEENMNEIVLDGGEQLKTVEQTRLSKPAQKLTKKRSINTPDSASTTLMKYIMQKKESNMSNAAQNNPVDAFLAGLSPTLKKFTPYYLNLVKSKIFSVVQEYEMKMILDEEQKKKCQTVPYFTVSSPTYQNNIPNAAQNYNNVPYNHHAYVQVPNHTISPNTSYCSSAPPSPADLSQNISTQNLAYNIPAQNNHNVQEPRDIMTSTSHYLSSSPSPQFSKRNTQNHAYVQVPKNTISPNTSYCSSAPPSPADLSQTISLNATQNLVYNIPGPTDIYQ</sequence>
<dbReference type="EMBL" id="VUJU01011682">
    <property type="protein sequence ID" value="KAF0710344.1"/>
    <property type="molecule type" value="Genomic_DNA"/>
</dbReference>
<dbReference type="Pfam" id="PF02944">
    <property type="entry name" value="BESS"/>
    <property type="match status" value="1"/>
</dbReference>
<evidence type="ECO:0000259" key="1">
    <source>
        <dbReference type="PROSITE" id="PS51029"/>
    </source>
</evidence>
<organism evidence="2 3">
    <name type="scientific">Aphis craccivora</name>
    <name type="common">Cowpea aphid</name>
    <dbReference type="NCBI Taxonomy" id="307492"/>
    <lineage>
        <taxon>Eukaryota</taxon>
        <taxon>Metazoa</taxon>
        <taxon>Ecdysozoa</taxon>
        <taxon>Arthropoda</taxon>
        <taxon>Hexapoda</taxon>
        <taxon>Insecta</taxon>
        <taxon>Pterygota</taxon>
        <taxon>Neoptera</taxon>
        <taxon>Paraneoptera</taxon>
        <taxon>Hemiptera</taxon>
        <taxon>Sternorrhyncha</taxon>
        <taxon>Aphidomorpha</taxon>
        <taxon>Aphidoidea</taxon>
        <taxon>Aphididae</taxon>
        <taxon>Aphidini</taxon>
        <taxon>Aphis</taxon>
        <taxon>Aphis</taxon>
    </lineage>
</organism>
<gene>
    <name evidence="2" type="ORF">FWK35_00033677</name>
</gene>
<dbReference type="GO" id="GO:0003677">
    <property type="term" value="F:DNA binding"/>
    <property type="evidence" value="ECO:0007669"/>
    <property type="project" value="InterPro"/>
</dbReference>
<dbReference type="OrthoDB" id="10262320at2759"/>
<proteinExistence type="predicted"/>
<name>A0A6G0VUQ2_APHCR</name>